<evidence type="ECO:0000313" key="11">
    <source>
        <dbReference type="Proteomes" id="UP000664466"/>
    </source>
</evidence>
<dbReference type="Pfam" id="PF01557">
    <property type="entry name" value="FAA_hydrolase"/>
    <property type="match status" value="1"/>
</dbReference>
<dbReference type="GO" id="GO:0008704">
    <property type="term" value="F:5-carboxymethyl-2-hydroxymuconate delta-isomerase activity"/>
    <property type="evidence" value="ECO:0007669"/>
    <property type="project" value="UniProtKB-EC"/>
</dbReference>
<dbReference type="GO" id="GO:0018800">
    <property type="term" value="F:5-oxopent-3-ene-1,2,5-tricarboxylate decarboxylase activity"/>
    <property type="evidence" value="ECO:0007669"/>
    <property type="project" value="UniProtKB-EC"/>
</dbReference>
<dbReference type="GO" id="GO:0019752">
    <property type="term" value="P:carboxylic acid metabolic process"/>
    <property type="evidence" value="ECO:0007669"/>
    <property type="project" value="UniProtKB-ARBA"/>
</dbReference>
<dbReference type="Gene3D" id="3.90.850.10">
    <property type="entry name" value="Fumarylacetoacetase-like, C-terminal domain"/>
    <property type="match status" value="1"/>
</dbReference>
<comment type="catalytic activity">
    <reaction evidence="3">
        <text>(3E,5R)-5-carboxy-2-oxohept-3-enedioate + H(+) = (4Z)-2-oxohept-4-enedioate + CO2</text>
        <dbReference type="Rhea" id="RHEA:14397"/>
        <dbReference type="ChEBI" id="CHEBI:15378"/>
        <dbReference type="ChEBI" id="CHEBI:16526"/>
        <dbReference type="ChEBI" id="CHEBI:87491"/>
        <dbReference type="ChEBI" id="CHEBI:87507"/>
        <dbReference type="EC" id="4.1.1.68"/>
    </reaction>
</comment>
<dbReference type="Proteomes" id="UP000664466">
    <property type="component" value="Unassembled WGS sequence"/>
</dbReference>
<comment type="catalytic activity">
    <reaction evidence="4">
        <text>(2E,4Z)-5-hydroxypenta-2,4-diene-1,2,5-tricarboxylate = (3E,5R)-5-carboxy-2-oxohept-3-enedioate</text>
        <dbReference type="Rhea" id="RHEA:18813"/>
        <dbReference type="ChEBI" id="CHEBI:47961"/>
        <dbReference type="ChEBI" id="CHEBI:87491"/>
        <dbReference type="EC" id="5.3.3.10"/>
    </reaction>
</comment>
<dbReference type="AlphaFoldDB" id="A0A8B0SLW3"/>
<comment type="pathway">
    <text evidence="7">Aromatic compound metabolism; 4-hydroxyphenylacetate degradation; pyruvate and succinate semialdehyde from 4-hydroxyphenylacetate: step 5/7.</text>
</comment>
<evidence type="ECO:0000256" key="4">
    <source>
        <dbReference type="ARBA" id="ARBA00052790"/>
    </source>
</evidence>
<dbReference type="InterPro" id="IPR051121">
    <property type="entry name" value="FAH"/>
</dbReference>
<evidence type="ECO:0000256" key="5">
    <source>
        <dbReference type="ARBA" id="ARBA00057150"/>
    </source>
</evidence>
<organism evidence="10">
    <name type="scientific">Thiothrix fructosivorans</name>
    <dbReference type="NCBI Taxonomy" id="111770"/>
    <lineage>
        <taxon>Bacteria</taxon>
        <taxon>Pseudomonadati</taxon>
        <taxon>Pseudomonadota</taxon>
        <taxon>Gammaproteobacteria</taxon>
        <taxon>Thiotrichales</taxon>
        <taxon>Thiotrichaceae</taxon>
        <taxon>Thiothrix</taxon>
    </lineage>
</organism>
<accession>A0A8B0SLW3</accession>
<evidence type="ECO:0000256" key="1">
    <source>
        <dbReference type="ARBA" id="ARBA00010211"/>
    </source>
</evidence>
<feature type="domain" description="Fumarylacetoacetase-like C-terminal" evidence="8">
    <location>
        <begin position="80"/>
        <end position="290"/>
    </location>
</feature>
<dbReference type="GO" id="GO:0046872">
    <property type="term" value="F:metal ion binding"/>
    <property type="evidence" value="ECO:0007669"/>
    <property type="project" value="UniProtKB-KW"/>
</dbReference>
<evidence type="ECO:0000256" key="6">
    <source>
        <dbReference type="ARBA" id="ARBA00060569"/>
    </source>
</evidence>
<dbReference type="PANTHER" id="PTHR42796">
    <property type="entry name" value="FUMARYLACETOACETATE HYDROLASE DOMAIN-CONTAINING PROTEIN 2A-RELATED"/>
    <property type="match status" value="1"/>
</dbReference>
<comment type="pathway">
    <text evidence="6">Aromatic compound metabolism; 4-hydroxyphenylacetate degradation; pyruvate and succinate semialdehyde from 4-hydroxyphenylacetate: step 4/7.</text>
</comment>
<keyword evidence="2" id="KW-0479">Metal-binding</keyword>
<dbReference type="PANTHER" id="PTHR42796:SF4">
    <property type="entry name" value="FUMARYLACETOACETATE HYDROLASE DOMAIN-CONTAINING PROTEIN 2A"/>
    <property type="match status" value="1"/>
</dbReference>
<dbReference type="InterPro" id="IPR036663">
    <property type="entry name" value="Fumarylacetoacetase_C_sf"/>
</dbReference>
<keyword evidence="11" id="KW-1185">Reference proteome</keyword>
<evidence type="ECO:0000256" key="2">
    <source>
        <dbReference type="ARBA" id="ARBA00022723"/>
    </source>
</evidence>
<evidence type="ECO:0000256" key="3">
    <source>
        <dbReference type="ARBA" id="ARBA00051258"/>
    </source>
</evidence>
<dbReference type="EMBL" id="CP072748">
    <property type="protein sequence ID" value="QTX11879.1"/>
    <property type="molecule type" value="Genomic_DNA"/>
</dbReference>
<dbReference type="InterPro" id="IPR011234">
    <property type="entry name" value="Fumarylacetoacetase-like_C"/>
</dbReference>
<dbReference type="EMBL" id="JAFMPM010000006">
    <property type="protein sequence ID" value="MBO0612651.1"/>
    <property type="molecule type" value="Genomic_DNA"/>
</dbReference>
<keyword evidence="10" id="KW-0378">Hydrolase</keyword>
<dbReference type="SUPFAM" id="SSF56529">
    <property type="entry name" value="FAH"/>
    <property type="match status" value="1"/>
</dbReference>
<sequence>MKLISCQYQNQRFVGIVEAEIALLPALDAAFDQPVWRDMLALIDSGIDLPAVRNTLTAAMRVPLADVTLLAPIPRPRKNVMCLGLNYLEHAQETANQIGRTGKAPQYPIVFTKCPTSVIGHEAMIPFDPDTCSQLDWEAELGVVLGKGGKKISRENALAHVFGYTVINDVSARDIQLNHKQYFLGKSIDGGCPMGPWIVTADEIADPQALAIACRVNGVTKQASSTRNMIFDVATIIEWLSRGMTLEAGDVIATGTPSGVGFVREPPEYLLPGDVVECEVAGVGVLRNSIANA</sequence>
<proteinExistence type="inferred from homology"/>
<dbReference type="RefSeq" id="WP_207250342.1">
    <property type="nucleotide sequence ID" value="NZ_JAFMPM010000006.1"/>
</dbReference>
<protein>
    <submittedName>
        <fullName evidence="10">Fumarylacetoacetate hydrolase family protein</fullName>
    </submittedName>
</protein>
<dbReference type="FunFam" id="3.90.850.10:FF:000002">
    <property type="entry name" value="2-hydroxyhepta-2,4-diene-1,7-dioate isomerase"/>
    <property type="match status" value="1"/>
</dbReference>
<evidence type="ECO:0000313" key="9">
    <source>
        <dbReference type="EMBL" id="MBO0612651.1"/>
    </source>
</evidence>
<evidence type="ECO:0000313" key="10">
    <source>
        <dbReference type="EMBL" id="QTX11879.1"/>
    </source>
</evidence>
<reference evidence="9 11" key="1">
    <citation type="submission" date="2021-03" db="EMBL/GenBank/DDBJ databases">
        <title>Draft genome and methylome analysis of Thiotrix fructosivoruns ATCC 49748.</title>
        <authorList>
            <person name="Fomenkov A."/>
            <person name="Grabovich M.Y."/>
            <person name="Roberts R.J."/>
        </authorList>
    </citation>
    <scope>NUCLEOTIDE SEQUENCE [LARGE SCALE GENOMIC DNA]</scope>
    <source>
        <strain evidence="9 11">ATCC 49748</strain>
    </source>
</reference>
<comment type="function">
    <text evidence="5">Decarboxylates OPET (5-oxo-pent-3-ene-1,2,5-tricarboxylic acid) into HHDD (2-hydroxy-hept-2,4-diene-1,7-dioate) and isomerizes it to OHED (2-oxo-hept-3-ene-1,7-dioate).</text>
</comment>
<reference evidence="10" key="2">
    <citation type="submission" date="2021-04" db="EMBL/GenBank/DDBJ databases">
        <title>Complete Genome and methylome analysis of Thiothrix fructosivorans ATCC 49748.</title>
        <authorList>
            <person name="Fomenkov A."/>
            <person name="Sun L."/>
            <person name="Vincze T."/>
            <person name="Grabovich M.Y."/>
            <person name="Roberts R.J."/>
        </authorList>
    </citation>
    <scope>NUCLEOTIDE SEQUENCE</scope>
    <source>
        <strain evidence="10">ATCC 49748</strain>
    </source>
</reference>
<evidence type="ECO:0000259" key="8">
    <source>
        <dbReference type="Pfam" id="PF01557"/>
    </source>
</evidence>
<dbReference type="GO" id="GO:0016787">
    <property type="term" value="F:hydrolase activity"/>
    <property type="evidence" value="ECO:0007669"/>
    <property type="project" value="UniProtKB-KW"/>
</dbReference>
<evidence type="ECO:0000256" key="7">
    <source>
        <dbReference type="ARBA" id="ARBA00060680"/>
    </source>
</evidence>
<name>A0A8B0SLW3_9GAMM</name>
<gene>
    <name evidence="10" type="ORF">J1836_005955</name>
    <name evidence="9" type="ORF">J1836_06870</name>
</gene>
<comment type="similarity">
    <text evidence="1">Belongs to the FAH family.</text>
</comment>